<evidence type="ECO:0000259" key="1">
    <source>
        <dbReference type="Pfam" id="PF01248"/>
    </source>
</evidence>
<reference evidence="2 3" key="1">
    <citation type="submission" date="2023-07" db="EMBL/GenBank/DDBJ databases">
        <title>The novel representative of Negativicutes class, Anaeroselena agilis gen. nov. sp. nov.</title>
        <authorList>
            <person name="Prokofeva M.I."/>
            <person name="Elcheninov A.G."/>
            <person name="Klyukina A."/>
            <person name="Kublanov I.V."/>
            <person name="Frolov E.N."/>
            <person name="Podosokorskaya O.A."/>
        </authorList>
    </citation>
    <scope>NUCLEOTIDE SEQUENCE [LARGE SCALE GENOMIC DNA]</scope>
    <source>
        <strain evidence="2 3">4137-cl</strain>
    </source>
</reference>
<comment type="caution">
    <text evidence="2">The sequence shown here is derived from an EMBL/GenBank/DDBJ whole genome shotgun (WGS) entry which is preliminary data.</text>
</comment>
<dbReference type="Proteomes" id="UP001254848">
    <property type="component" value="Unassembled WGS sequence"/>
</dbReference>
<dbReference type="PRINTS" id="PR00884">
    <property type="entry name" value="RIBOSOMALHS6"/>
</dbReference>
<dbReference type="RefSeq" id="WP_413781169.1">
    <property type="nucleotide sequence ID" value="NZ_JAUOZS010000001.1"/>
</dbReference>
<dbReference type="InterPro" id="IPR004038">
    <property type="entry name" value="Ribosomal_eL8/eL30/eS12/Gad45"/>
</dbReference>
<dbReference type="EMBL" id="JAUOZS010000001">
    <property type="protein sequence ID" value="MDT8902693.1"/>
    <property type="molecule type" value="Genomic_DNA"/>
</dbReference>
<gene>
    <name evidence="2" type="ORF">Q4T40_15695</name>
</gene>
<sequence>MPIGTLKDAKKVVGAKQAAKAVEKGQACLVFLAEDADNRVTVPLREACARAGVKVETAPSMGELGKACGIEVGAAAVAVIKV</sequence>
<evidence type="ECO:0000313" key="3">
    <source>
        <dbReference type="Proteomes" id="UP001254848"/>
    </source>
</evidence>
<proteinExistence type="predicted"/>
<dbReference type="InterPro" id="IPR029064">
    <property type="entry name" value="Ribosomal_eL30-like_sf"/>
</dbReference>
<dbReference type="SUPFAM" id="SSF55315">
    <property type="entry name" value="L30e-like"/>
    <property type="match status" value="1"/>
</dbReference>
<dbReference type="Pfam" id="PF01248">
    <property type="entry name" value="Ribosomal_L7Ae"/>
    <property type="match status" value="1"/>
</dbReference>
<evidence type="ECO:0000313" key="2">
    <source>
        <dbReference type="EMBL" id="MDT8902693.1"/>
    </source>
</evidence>
<dbReference type="Gene3D" id="3.30.1330.30">
    <property type="match status" value="1"/>
</dbReference>
<keyword evidence="3" id="KW-1185">Reference proteome</keyword>
<name>A0ABU3P0Y0_9FIRM</name>
<accession>A0ABU3P0Y0</accession>
<organism evidence="2 3">
    <name type="scientific">Anaeroselena agilis</name>
    <dbReference type="NCBI Taxonomy" id="3063788"/>
    <lineage>
        <taxon>Bacteria</taxon>
        <taxon>Bacillati</taxon>
        <taxon>Bacillota</taxon>
        <taxon>Negativicutes</taxon>
        <taxon>Acetonemataceae</taxon>
        <taxon>Anaeroselena</taxon>
    </lineage>
</organism>
<protein>
    <submittedName>
        <fullName evidence="2">Ribosomal L7Ae/L30e/S12e/Gadd45 family protein</fullName>
    </submittedName>
</protein>
<feature type="domain" description="Ribosomal protein eL8/eL30/eS12/Gadd45" evidence="1">
    <location>
        <begin position="9"/>
        <end position="81"/>
    </location>
</feature>